<organism evidence="1 2">
    <name type="scientific">Bradyrhizobium ottawaense</name>
    <dbReference type="NCBI Taxonomy" id="931866"/>
    <lineage>
        <taxon>Bacteria</taxon>
        <taxon>Pseudomonadati</taxon>
        <taxon>Pseudomonadota</taxon>
        <taxon>Alphaproteobacteria</taxon>
        <taxon>Hyphomicrobiales</taxon>
        <taxon>Nitrobacteraceae</taxon>
        <taxon>Bradyrhizobium</taxon>
    </lineage>
</organism>
<dbReference type="EMBL" id="JBGBZJ010000003">
    <property type="protein sequence ID" value="MEY9458041.1"/>
    <property type="molecule type" value="Genomic_DNA"/>
</dbReference>
<dbReference type="RefSeq" id="WP_338318807.1">
    <property type="nucleotide sequence ID" value="NZ_BTIK01000026.1"/>
</dbReference>
<evidence type="ECO:0000313" key="1">
    <source>
        <dbReference type="EMBL" id="MEY9458041.1"/>
    </source>
</evidence>
<evidence type="ECO:0000313" key="2">
    <source>
        <dbReference type="Proteomes" id="UP001565369"/>
    </source>
</evidence>
<protein>
    <submittedName>
        <fullName evidence="1">Uncharacterized protein</fullName>
    </submittedName>
</protein>
<comment type="caution">
    <text evidence="1">The sequence shown here is derived from an EMBL/GenBank/DDBJ whole genome shotgun (WGS) entry which is preliminary data.</text>
</comment>
<dbReference type="Proteomes" id="UP001565369">
    <property type="component" value="Unassembled WGS sequence"/>
</dbReference>
<reference evidence="1 2" key="1">
    <citation type="submission" date="2024-07" db="EMBL/GenBank/DDBJ databases">
        <title>Genomic Encyclopedia of Type Strains, Phase V (KMG-V): Genome sequencing to study the core and pangenomes of soil and plant-associated prokaryotes.</title>
        <authorList>
            <person name="Whitman W."/>
        </authorList>
    </citation>
    <scope>NUCLEOTIDE SEQUENCE [LARGE SCALE GENOMIC DNA]</scope>
    <source>
        <strain evidence="1 2">USDA 152</strain>
    </source>
</reference>
<sequence length="71" mass="7866">MLDTIRARHPGCVALRTLADLDEYDDALHAFARGGSQRDLMVTLFKLGIPANQIRLLASFPGRTLPAVCWE</sequence>
<proteinExistence type="predicted"/>
<keyword evidence="2" id="KW-1185">Reference proteome</keyword>
<gene>
    <name evidence="1" type="ORF">ABIG07_006989</name>
</gene>
<accession>A0ABV4G4M6</accession>
<name>A0ABV4G4M6_9BRAD</name>